<protein>
    <submittedName>
        <fullName evidence="5">Flagellar basal body rod protein FlgB</fullName>
    </submittedName>
</protein>
<dbReference type="AlphaFoldDB" id="A0A4V1AYN0"/>
<dbReference type="RefSeq" id="WP_134747461.1">
    <property type="nucleotide sequence ID" value="NZ_CP038148.1"/>
</dbReference>
<keyword evidence="6" id="KW-1185">Reference proteome</keyword>
<dbReference type="InterPro" id="IPR019776">
    <property type="entry name" value="Flagellar_basal_body_rod_CS"/>
</dbReference>
<evidence type="ECO:0000259" key="4">
    <source>
        <dbReference type="Pfam" id="PF00460"/>
    </source>
</evidence>
<keyword evidence="5" id="KW-0969">Cilium</keyword>
<dbReference type="Proteomes" id="UP000295727">
    <property type="component" value="Chromosome 1"/>
</dbReference>
<dbReference type="OrthoDB" id="9788334at2"/>
<reference evidence="5 6" key="1">
    <citation type="submission" date="2019-03" db="EMBL/GenBank/DDBJ databases">
        <title>Paraburkholderia sp. 7MH5, isolated from subtropical forest soil.</title>
        <authorList>
            <person name="Gao Z.-H."/>
            <person name="Qiu L.-H."/>
        </authorList>
    </citation>
    <scope>NUCLEOTIDE SEQUENCE [LARGE SCALE GENOMIC DNA]</scope>
    <source>
        <strain evidence="5 6">7MH5</strain>
    </source>
</reference>
<comment type="similarity">
    <text evidence="2">Belongs to the flagella basal body rod proteins family.</text>
</comment>
<evidence type="ECO:0000256" key="2">
    <source>
        <dbReference type="ARBA" id="ARBA00009677"/>
    </source>
</evidence>
<evidence type="ECO:0000313" key="6">
    <source>
        <dbReference type="Proteomes" id="UP000295727"/>
    </source>
</evidence>
<organism evidence="5 6">
    <name type="scientific">Paraburkholderia pallida</name>
    <dbReference type="NCBI Taxonomy" id="2547399"/>
    <lineage>
        <taxon>Bacteria</taxon>
        <taxon>Pseudomonadati</taxon>
        <taxon>Pseudomonadota</taxon>
        <taxon>Betaproteobacteria</taxon>
        <taxon>Burkholderiales</taxon>
        <taxon>Burkholderiaceae</taxon>
        <taxon>Paraburkholderia</taxon>
    </lineage>
</organism>
<keyword evidence="5" id="KW-0282">Flagellum</keyword>
<dbReference type="KEGG" id="ppai:E1956_03580"/>
<evidence type="ECO:0000313" key="5">
    <source>
        <dbReference type="EMBL" id="QBQ96342.1"/>
    </source>
</evidence>
<accession>A0A4V1AYN0</accession>
<dbReference type="GO" id="GO:0009425">
    <property type="term" value="C:bacterial-type flagellum basal body"/>
    <property type="evidence" value="ECO:0007669"/>
    <property type="project" value="UniProtKB-SubCell"/>
</dbReference>
<feature type="domain" description="Flagellar basal body rod protein N-terminal" evidence="4">
    <location>
        <begin position="11"/>
        <end position="39"/>
    </location>
</feature>
<proteinExistence type="inferred from homology"/>
<dbReference type="Pfam" id="PF00460">
    <property type="entry name" value="Flg_bb_rod"/>
    <property type="match status" value="1"/>
</dbReference>
<dbReference type="PANTHER" id="PTHR30435">
    <property type="entry name" value="FLAGELLAR PROTEIN"/>
    <property type="match status" value="1"/>
</dbReference>
<evidence type="ECO:0000256" key="3">
    <source>
        <dbReference type="ARBA" id="ARBA00023143"/>
    </source>
</evidence>
<dbReference type="InterPro" id="IPR001444">
    <property type="entry name" value="Flag_bb_rod_N"/>
</dbReference>
<sequence>MLDKLDAEFAFGREALDVRATRQALLSSNIANADTPGYQARDVDFSASLAGALKQAGAAMPGVATPGAMAMTGGTAGATGAAGGAGTAGGNFQPLALAQPAGVTSGMSMATTEVGHMGGNVKLIPTGGPANSYTSPLMYRNPTQPALDGNTVDLDTERVQFADNALHFESGMTVLSQQIKTMLSAIQSGSS</sequence>
<dbReference type="PANTHER" id="PTHR30435:SF12">
    <property type="entry name" value="FLAGELLAR BASAL BODY ROD PROTEIN FLGB"/>
    <property type="match status" value="1"/>
</dbReference>
<keyword evidence="5" id="KW-0966">Cell projection</keyword>
<name>A0A4V1AYN0_9BURK</name>
<gene>
    <name evidence="5" type="primary">flgB</name>
    <name evidence="5" type="ORF">E1956_03580</name>
</gene>
<keyword evidence="3" id="KW-0975">Bacterial flagellum</keyword>
<dbReference type="PROSITE" id="PS00588">
    <property type="entry name" value="FLAGELLA_BB_ROD"/>
    <property type="match status" value="1"/>
</dbReference>
<dbReference type="EMBL" id="CP038148">
    <property type="protein sequence ID" value="QBQ96342.1"/>
    <property type="molecule type" value="Genomic_DNA"/>
</dbReference>
<comment type="subcellular location">
    <subcellularLocation>
        <location evidence="1">Bacterial flagellum basal body</location>
    </subcellularLocation>
</comment>
<evidence type="ECO:0000256" key="1">
    <source>
        <dbReference type="ARBA" id="ARBA00004117"/>
    </source>
</evidence>